<reference evidence="2" key="1">
    <citation type="submission" date="2021-11" db="EMBL/GenBank/DDBJ databases">
        <authorList>
            <person name="Denance N."/>
            <person name="Briand M."/>
            <person name="Dupas E."/>
            <person name="Durand K."/>
            <person name="Legendre B."/>
            <person name="Cunty A."/>
            <person name="Donnadieu C."/>
            <person name="Lopez Roques C."/>
            <person name="Cesbron S."/>
            <person name="Jacques M.A."/>
        </authorList>
    </citation>
    <scope>NUCLEOTIDE SEQUENCE</scope>
    <source>
        <strain evidence="2">CFBP8070</strain>
    </source>
</reference>
<organism evidence="2 3">
    <name type="scientific">Xylella fastidiosa subsp. multiplex</name>
    <dbReference type="NCBI Taxonomy" id="644357"/>
    <lineage>
        <taxon>Bacteria</taxon>
        <taxon>Pseudomonadati</taxon>
        <taxon>Pseudomonadota</taxon>
        <taxon>Gammaproteobacteria</taxon>
        <taxon>Lysobacterales</taxon>
        <taxon>Lysobacteraceae</taxon>
        <taxon>Xylella</taxon>
    </lineage>
</organism>
<evidence type="ECO:0000256" key="1">
    <source>
        <dbReference type="SAM" id="Phobius"/>
    </source>
</evidence>
<accession>A0AAW6HY58</accession>
<keyword evidence="1" id="KW-0472">Membrane</keyword>
<evidence type="ECO:0000313" key="2">
    <source>
        <dbReference type="EMBL" id="MDC6409588.1"/>
    </source>
</evidence>
<name>A0AAW6HY58_XYLFS</name>
<keyword evidence="1" id="KW-1133">Transmembrane helix</keyword>
<reference evidence="2" key="2">
    <citation type="journal article" date="2023" name="Commun. Biol.">
        <title>Suspicions of two bridgehead invasions of Xylella fastidiosa subsp. multiplex in France.</title>
        <authorList>
            <person name="Dupas E."/>
            <person name="Durand K."/>
            <person name="Rieux A."/>
            <person name="Briand M."/>
            <person name="Pruvost O."/>
            <person name="Cunty A."/>
            <person name="Denance N."/>
            <person name="Donnadieu C."/>
            <person name="Legendre B."/>
            <person name="Lopez-Roques C."/>
            <person name="Cesbron S."/>
            <person name="Ravigne V."/>
            <person name="Jacques M.A."/>
        </authorList>
    </citation>
    <scope>NUCLEOTIDE SEQUENCE</scope>
    <source>
        <strain evidence="2">CFBP8070</strain>
    </source>
</reference>
<keyword evidence="1" id="KW-0812">Transmembrane</keyword>
<feature type="transmembrane region" description="Helical" evidence="1">
    <location>
        <begin position="6"/>
        <end position="29"/>
    </location>
</feature>
<gene>
    <name evidence="2" type="ORF">LOK82_13625</name>
</gene>
<dbReference type="Proteomes" id="UP001220702">
    <property type="component" value="Unassembled WGS sequence"/>
</dbReference>
<comment type="caution">
    <text evidence="2">The sequence shown here is derived from an EMBL/GenBank/DDBJ whole genome shotgun (WGS) entry which is preliminary data.</text>
</comment>
<proteinExistence type="predicted"/>
<dbReference type="EMBL" id="JAJKGN010000004">
    <property type="protein sequence ID" value="MDC6409588.1"/>
    <property type="molecule type" value="Genomic_DNA"/>
</dbReference>
<dbReference type="AlphaFoldDB" id="A0AAW6HY58"/>
<sequence length="109" mass="12203">MSITNILYRPVMTCGLTAESLFLGLALYIMETSKLHSSFNVATIKKMRVSLGCLKDEDTFMAHVKERQPFEPLSEDCITHLRSFAQTSDKLRNSIGISFDQPLASSATR</sequence>
<evidence type="ECO:0000313" key="3">
    <source>
        <dbReference type="Proteomes" id="UP001220702"/>
    </source>
</evidence>
<protein>
    <submittedName>
        <fullName evidence="2">Uncharacterized protein</fullName>
    </submittedName>
</protein>